<evidence type="ECO:0000313" key="8">
    <source>
        <dbReference type="EMBL" id="KMW18733.1"/>
    </source>
</evidence>
<evidence type="ECO:0000256" key="4">
    <source>
        <dbReference type="ARBA" id="ARBA00022676"/>
    </source>
</evidence>
<dbReference type="OrthoDB" id="9772602at2"/>
<dbReference type="CDD" id="cd17767">
    <property type="entry name" value="UP_EcUdp-like"/>
    <property type="match status" value="1"/>
</dbReference>
<dbReference type="PROSITE" id="PS01232">
    <property type="entry name" value="PNP_UDP_1"/>
    <property type="match status" value="1"/>
</dbReference>
<keyword evidence="5" id="KW-0808">Transferase</keyword>
<evidence type="ECO:0000313" key="9">
    <source>
        <dbReference type="Proteomes" id="UP000037392"/>
    </source>
</evidence>
<comment type="catalytic activity">
    <reaction evidence="6">
        <text>uridine + phosphate = alpha-D-ribose 1-phosphate + uracil</text>
        <dbReference type="Rhea" id="RHEA:24388"/>
        <dbReference type="ChEBI" id="CHEBI:16704"/>
        <dbReference type="ChEBI" id="CHEBI:17568"/>
        <dbReference type="ChEBI" id="CHEBI:43474"/>
        <dbReference type="ChEBI" id="CHEBI:57720"/>
        <dbReference type="EC" id="2.4.2.3"/>
    </reaction>
</comment>
<keyword evidence="4" id="KW-0328">Glycosyltransferase</keyword>
<proteinExistence type="inferred from homology"/>
<name>A0A0J9C0V1_9FIRM</name>
<comment type="caution">
    <text evidence="8">The sequence shown here is derived from an EMBL/GenBank/DDBJ whole genome shotgun (WGS) entry which is preliminary data.</text>
</comment>
<feature type="domain" description="Nucleoside phosphorylase" evidence="7">
    <location>
        <begin position="27"/>
        <end position="221"/>
    </location>
</feature>
<protein>
    <recommendedName>
        <fullName evidence="3">Uridine phosphorylase</fullName>
        <ecNumber evidence="2">2.4.2.3</ecNumber>
    </recommendedName>
</protein>
<evidence type="ECO:0000256" key="2">
    <source>
        <dbReference type="ARBA" id="ARBA00011888"/>
    </source>
</evidence>
<dbReference type="RefSeq" id="WP_007865327.1">
    <property type="nucleotide sequence ID" value="NZ_KQ235878.1"/>
</dbReference>
<dbReference type="Gene3D" id="3.40.50.1580">
    <property type="entry name" value="Nucleoside phosphorylase domain"/>
    <property type="match status" value="1"/>
</dbReference>
<organism evidence="8 9">
    <name type="scientific">[Clostridium] citroniae WAL-19142</name>
    <dbReference type="NCBI Taxonomy" id="742734"/>
    <lineage>
        <taxon>Bacteria</taxon>
        <taxon>Bacillati</taxon>
        <taxon>Bacillota</taxon>
        <taxon>Clostridia</taxon>
        <taxon>Lachnospirales</taxon>
        <taxon>Lachnospiraceae</taxon>
        <taxon>Enterocloster</taxon>
    </lineage>
</organism>
<dbReference type="AlphaFoldDB" id="A0A0J9C0V1"/>
<dbReference type="InterPro" id="IPR018016">
    <property type="entry name" value="Nucleoside_phosphorylase_CS"/>
</dbReference>
<dbReference type="PANTHER" id="PTHR43691:SF11">
    <property type="entry name" value="FI09636P-RELATED"/>
    <property type="match status" value="1"/>
</dbReference>
<comment type="similarity">
    <text evidence="1">Belongs to the PNP/UDP phosphorylase family.</text>
</comment>
<evidence type="ECO:0000256" key="5">
    <source>
        <dbReference type="ARBA" id="ARBA00022679"/>
    </source>
</evidence>
<dbReference type="Proteomes" id="UP000037392">
    <property type="component" value="Unassembled WGS sequence"/>
</dbReference>
<dbReference type="PATRIC" id="fig|742734.4.peg.3039"/>
<dbReference type="GO" id="GO:0004850">
    <property type="term" value="F:uridine phosphorylase activity"/>
    <property type="evidence" value="ECO:0007669"/>
    <property type="project" value="UniProtKB-EC"/>
</dbReference>
<dbReference type="InterPro" id="IPR000845">
    <property type="entry name" value="Nucleoside_phosphorylase_d"/>
</dbReference>
<dbReference type="GO" id="GO:0005829">
    <property type="term" value="C:cytosol"/>
    <property type="evidence" value="ECO:0007669"/>
    <property type="project" value="TreeGrafter"/>
</dbReference>
<gene>
    <name evidence="8" type="ORF">HMPREF9470_02837</name>
</gene>
<evidence type="ECO:0000256" key="1">
    <source>
        <dbReference type="ARBA" id="ARBA00010456"/>
    </source>
</evidence>
<dbReference type="GeneID" id="93163328"/>
<dbReference type="GO" id="GO:0009164">
    <property type="term" value="P:nucleoside catabolic process"/>
    <property type="evidence" value="ECO:0007669"/>
    <property type="project" value="UniProtKB-ARBA"/>
</dbReference>
<accession>A0A0J9C0V1</accession>
<dbReference type="InterPro" id="IPR035994">
    <property type="entry name" value="Nucleoside_phosphorylase_sf"/>
</dbReference>
<evidence type="ECO:0000256" key="6">
    <source>
        <dbReference type="ARBA" id="ARBA00048447"/>
    </source>
</evidence>
<evidence type="ECO:0000259" key="7">
    <source>
        <dbReference type="Pfam" id="PF01048"/>
    </source>
</evidence>
<reference evidence="8 9" key="1">
    <citation type="submission" date="2011-04" db="EMBL/GenBank/DDBJ databases">
        <title>The Genome Sequence of Clostridium citroniae WAL-19142.</title>
        <authorList>
            <consortium name="The Broad Institute Genome Sequencing Platform"/>
            <person name="Earl A."/>
            <person name="Ward D."/>
            <person name="Feldgarden M."/>
            <person name="Gevers D."/>
            <person name="Warren Y.A."/>
            <person name="Tyrrell K.L."/>
            <person name="Citron D.M."/>
            <person name="Goldstein E.J."/>
            <person name="Daigneault M."/>
            <person name="Allen-Vercoe E."/>
            <person name="Young S.K."/>
            <person name="Zeng Q."/>
            <person name="Gargeya S."/>
            <person name="Fitzgerald M."/>
            <person name="Haas B."/>
            <person name="Abouelleil A."/>
            <person name="Alvarado L."/>
            <person name="Arachchi H.M."/>
            <person name="Berlin A."/>
            <person name="Brown A."/>
            <person name="Chapman S.B."/>
            <person name="Chen Z."/>
            <person name="Dunbar C."/>
            <person name="Freedman E."/>
            <person name="Gearin G."/>
            <person name="Gellesch M."/>
            <person name="Goldberg J."/>
            <person name="Griggs A."/>
            <person name="Gujja S."/>
            <person name="Heilman E.R."/>
            <person name="Heiman D."/>
            <person name="Howarth C."/>
            <person name="Larson L."/>
            <person name="Lui A."/>
            <person name="MacDonald P.J."/>
            <person name="Mehta T."/>
            <person name="Montmayeur A."/>
            <person name="Murphy C."/>
            <person name="Neiman D."/>
            <person name="Pearson M."/>
            <person name="Priest M."/>
            <person name="Roberts A."/>
            <person name="Saif S."/>
            <person name="Shea T."/>
            <person name="Shenoy N."/>
            <person name="Sisk P."/>
            <person name="Stolte C."/>
            <person name="Sykes S."/>
            <person name="White J."/>
            <person name="Yandava C."/>
            <person name="Wortman J."/>
            <person name="Nusbaum C."/>
            <person name="Birren B."/>
        </authorList>
    </citation>
    <scope>NUCLEOTIDE SEQUENCE [LARGE SCALE GENOMIC DNA]</scope>
    <source>
        <strain evidence="8 9">WAL-19142</strain>
    </source>
</reference>
<sequence>MALDKESKTAGKKQYHIHLKPGDIGNYVLLPGDPARSDRVAQYLENAELVANNREHRTFTGYYKGVKVSVTSTGMGCPSAAIAAEELMNIGAECLIRIGSSAALQEDIKIGDLMISTGSMKNEGTSRFYVPDCFPAVPDFDLTRTIIDTAREMQPQLYGRVHYGINASDDAFYGETQEWIEKLSSLGCLNVEMESSALYTVCHRRKKRAAMISAVSGNLVTGEVIYETANQGLARGWDEEIKIVLEAIYRFEQEQTQRCTDGAEN</sequence>
<dbReference type="EMBL" id="ADLK01000022">
    <property type="protein sequence ID" value="KMW18733.1"/>
    <property type="molecule type" value="Genomic_DNA"/>
</dbReference>
<dbReference type="EC" id="2.4.2.3" evidence="2"/>
<dbReference type="PANTHER" id="PTHR43691">
    <property type="entry name" value="URIDINE PHOSPHORYLASE"/>
    <property type="match status" value="1"/>
</dbReference>
<evidence type="ECO:0000256" key="3">
    <source>
        <dbReference type="ARBA" id="ARBA00021980"/>
    </source>
</evidence>
<dbReference type="Pfam" id="PF01048">
    <property type="entry name" value="PNP_UDP_1"/>
    <property type="match status" value="1"/>
</dbReference>
<dbReference type="SUPFAM" id="SSF53167">
    <property type="entry name" value="Purine and uridine phosphorylases"/>
    <property type="match status" value="1"/>
</dbReference>